<dbReference type="InterPro" id="IPR036691">
    <property type="entry name" value="Endo/exonu/phosph_ase_sf"/>
</dbReference>
<keyword evidence="1" id="KW-0812">Transmembrane</keyword>
<accession>A0A328BRA5</accession>
<evidence type="ECO:0000313" key="3">
    <source>
        <dbReference type="EMBL" id="RAK68546.1"/>
    </source>
</evidence>
<sequence>MKGEVKRMWARPRQDRGVGLGSLRRVVGPIALALLAVVVGLAALLAVAAFGFDVLSHFAPVYLAVGLGGGLTAVALRRLQTSRFILACGLIATLGAGALMAPEFRREPAQQAPASTAGQIKLIQLNAYKRNADIRRVADWLIAQDPDIVTLQEARHDLRDELMRRTDWQVAGAKEHVMIFSRARRIRMVRPPLKHGGLTYLNATYAGPTGPYEVITTHFDWPTSPTYRRQHEDLAGLTAALPRDRMIVTGDLNTTPWSRALRRTDAALGLHRVDRAIFSWPARVHGKAWPVPVLPIDHVYVGRGWRIVSIERGPSLGSDHYPLVVILTPN</sequence>
<dbReference type="Pfam" id="PF03372">
    <property type="entry name" value="Exo_endo_phos"/>
    <property type="match status" value="1"/>
</dbReference>
<dbReference type="Proteomes" id="UP000249524">
    <property type="component" value="Unassembled WGS sequence"/>
</dbReference>
<dbReference type="GO" id="GO:0003824">
    <property type="term" value="F:catalytic activity"/>
    <property type="evidence" value="ECO:0007669"/>
    <property type="project" value="InterPro"/>
</dbReference>
<dbReference type="OrthoDB" id="3808618at2"/>
<dbReference type="AlphaFoldDB" id="A0A328BRA5"/>
<comment type="caution">
    <text evidence="3">The sequence shown here is derived from an EMBL/GenBank/DDBJ whole genome shotgun (WGS) entry which is preliminary data.</text>
</comment>
<feature type="transmembrane region" description="Helical" evidence="1">
    <location>
        <begin position="58"/>
        <end position="76"/>
    </location>
</feature>
<evidence type="ECO:0000313" key="4">
    <source>
        <dbReference type="Proteomes" id="UP000249524"/>
    </source>
</evidence>
<gene>
    <name evidence="3" type="ORF">DJ019_00510</name>
</gene>
<dbReference type="InterPro" id="IPR005135">
    <property type="entry name" value="Endo/exonuclease/phosphatase"/>
</dbReference>
<feature type="domain" description="Endonuclease/exonuclease/phosphatase" evidence="2">
    <location>
        <begin position="124"/>
        <end position="320"/>
    </location>
</feature>
<keyword evidence="1" id="KW-1133">Transmembrane helix</keyword>
<protein>
    <recommendedName>
        <fullName evidence="2">Endonuclease/exonuclease/phosphatase domain-containing protein</fullName>
    </recommendedName>
</protein>
<proteinExistence type="predicted"/>
<dbReference type="Gene3D" id="3.60.10.10">
    <property type="entry name" value="Endonuclease/exonuclease/phosphatase"/>
    <property type="match status" value="1"/>
</dbReference>
<dbReference type="EMBL" id="QFYS01000001">
    <property type="protein sequence ID" value="RAK68546.1"/>
    <property type="molecule type" value="Genomic_DNA"/>
</dbReference>
<evidence type="ECO:0000256" key="1">
    <source>
        <dbReference type="SAM" id="Phobius"/>
    </source>
</evidence>
<organism evidence="3 4">
    <name type="scientific">Phenylobacterium kunshanense</name>
    <dbReference type="NCBI Taxonomy" id="1445034"/>
    <lineage>
        <taxon>Bacteria</taxon>
        <taxon>Pseudomonadati</taxon>
        <taxon>Pseudomonadota</taxon>
        <taxon>Alphaproteobacteria</taxon>
        <taxon>Caulobacterales</taxon>
        <taxon>Caulobacteraceae</taxon>
        <taxon>Phenylobacterium</taxon>
    </lineage>
</organism>
<feature type="transmembrane region" description="Helical" evidence="1">
    <location>
        <begin position="83"/>
        <end position="101"/>
    </location>
</feature>
<reference evidence="3 4" key="1">
    <citation type="submission" date="2018-05" db="EMBL/GenBank/DDBJ databases">
        <authorList>
            <person name="Lanie J.A."/>
            <person name="Ng W.-L."/>
            <person name="Kazmierczak K.M."/>
            <person name="Andrzejewski T.M."/>
            <person name="Davidsen T.M."/>
            <person name="Wayne K.J."/>
            <person name="Tettelin H."/>
            <person name="Glass J.I."/>
            <person name="Rusch D."/>
            <person name="Podicherti R."/>
            <person name="Tsui H.-C.T."/>
            <person name="Winkler M.E."/>
        </authorList>
    </citation>
    <scope>NUCLEOTIDE SEQUENCE [LARGE SCALE GENOMIC DNA]</scope>
    <source>
        <strain evidence="3 4">BUT-10</strain>
    </source>
</reference>
<keyword evidence="4" id="KW-1185">Reference proteome</keyword>
<name>A0A328BRA5_9CAUL</name>
<dbReference type="SUPFAM" id="SSF56219">
    <property type="entry name" value="DNase I-like"/>
    <property type="match status" value="1"/>
</dbReference>
<feature type="transmembrane region" description="Helical" evidence="1">
    <location>
        <begin position="26"/>
        <end position="52"/>
    </location>
</feature>
<evidence type="ECO:0000259" key="2">
    <source>
        <dbReference type="Pfam" id="PF03372"/>
    </source>
</evidence>
<keyword evidence="1" id="KW-0472">Membrane</keyword>